<name>A0AAD9GDQ0_9STRA</name>
<evidence type="ECO:0000313" key="2">
    <source>
        <dbReference type="Proteomes" id="UP001259832"/>
    </source>
</evidence>
<dbReference type="AlphaFoldDB" id="A0AAD9GDQ0"/>
<comment type="caution">
    <text evidence="1">The sequence shown here is derived from an EMBL/GenBank/DDBJ whole genome shotgun (WGS) entry which is preliminary data.</text>
</comment>
<dbReference type="Proteomes" id="UP001259832">
    <property type="component" value="Unassembled WGS sequence"/>
</dbReference>
<dbReference type="EMBL" id="JASMQC010000021">
    <property type="protein sequence ID" value="KAK1936596.1"/>
    <property type="molecule type" value="Genomic_DNA"/>
</dbReference>
<reference evidence="1" key="1">
    <citation type="submission" date="2023-08" db="EMBL/GenBank/DDBJ databases">
        <title>Reference Genome Resource for the Citrus Pathogen Phytophthora citrophthora.</title>
        <authorList>
            <person name="Moller H."/>
            <person name="Coetzee B."/>
            <person name="Rose L.J."/>
            <person name="Van Niekerk J.M."/>
        </authorList>
    </citation>
    <scope>NUCLEOTIDE SEQUENCE</scope>
    <source>
        <strain evidence="1">STE-U-9442</strain>
    </source>
</reference>
<keyword evidence="2" id="KW-1185">Reference proteome</keyword>
<organism evidence="1 2">
    <name type="scientific">Phytophthora citrophthora</name>
    <dbReference type="NCBI Taxonomy" id="4793"/>
    <lineage>
        <taxon>Eukaryota</taxon>
        <taxon>Sar</taxon>
        <taxon>Stramenopiles</taxon>
        <taxon>Oomycota</taxon>
        <taxon>Peronosporomycetes</taxon>
        <taxon>Peronosporales</taxon>
        <taxon>Peronosporaceae</taxon>
        <taxon>Phytophthora</taxon>
    </lineage>
</organism>
<accession>A0AAD9GDQ0</accession>
<protein>
    <submittedName>
        <fullName evidence="1">Uncharacterized protein</fullName>
    </submittedName>
</protein>
<evidence type="ECO:0000313" key="1">
    <source>
        <dbReference type="EMBL" id="KAK1936596.1"/>
    </source>
</evidence>
<proteinExistence type="predicted"/>
<sequence>MVERYMRASGRHLAEFQARKDKAEDERGEQVTKLKKIISKLESIGPCATFQQYKVSYLKAKQAV</sequence>
<gene>
    <name evidence="1" type="ORF">P3T76_010031</name>
</gene>